<accession>A0A1I5ZEM5</accession>
<feature type="transmembrane region" description="Helical" evidence="2">
    <location>
        <begin position="6"/>
        <end position="27"/>
    </location>
</feature>
<dbReference type="EMBL" id="FOXV01000009">
    <property type="protein sequence ID" value="SFQ54881.1"/>
    <property type="molecule type" value="Genomic_DNA"/>
</dbReference>
<reference evidence="4" key="1">
    <citation type="submission" date="2016-10" db="EMBL/GenBank/DDBJ databases">
        <authorList>
            <person name="Varghese N."/>
            <person name="Submissions S."/>
        </authorList>
    </citation>
    <scope>NUCLEOTIDE SEQUENCE [LARGE SCALE GENOMIC DNA]</scope>
    <source>
        <strain evidence="4">JCM 10271</strain>
    </source>
</reference>
<keyword evidence="2" id="KW-1133">Transmembrane helix</keyword>
<gene>
    <name evidence="3" type="ORF">SAMN05421853_109105</name>
</gene>
<dbReference type="Proteomes" id="UP000243106">
    <property type="component" value="Unassembled WGS sequence"/>
</dbReference>
<evidence type="ECO:0000256" key="2">
    <source>
        <dbReference type="SAM" id="Phobius"/>
    </source>
</evidence>
<evidence type="ECO:0000256" key="1">
    <source>
        <dbReference type="SAM" id="MobiDB-lite"/>
    </source>
</evidence>
<keyword evidence="2" id="KW-0472">Membrane</keyword>
<protein>
    <submittedName>
        <fullName evidence="3">Cytochrome oxidase maturation protein, cbb3-type</fullName>
    </submittedName>
</protein>
<evidence type="ECO:0000313" key="4">
    <source>
        <dbReference type="Proteomes" id="UP000243106"/>
    </source>
</evidence>
<feature type="compositionally biased region" description="Basic and acidic residues" evidence="1">
    <location>
        <begin position="35"/>
        <end position="52"/>
    </location>
</feature>
<sequence>MNVLVFLIPVSVGLGLLGLGAFVWTIARGQYDDPEGARQRPLDGRYDDAPKR</sequence>
<feature type="region of interest" description="Disordered" evidence="1">
    <location>
        <begin position="32"/>
        <end position="52"/>
    </location>
</feature>
<evidence type="ECO:0000313" key="3">
    <source>
        <dbReference type="EMBL" id="SFQ54881.1"/>
    </source>
</evidence>
<dbReference type="RefSeq" id="WP_093013229.1">
    <property type="nucleotide sequence ID" value="NZ_FOXV01000009.1"/>
</dbReference>
<dbReference type="AlphaFoldDB" id="A0A1I5ZEM5"/>
<name>A0A1I5ZEM5_9RHOB</name>
<organism evidence="3 4">
    <name type="scientific">Roseivivax halotolerans</name>
    <dbReference type="NCBI Taxonomy" id="93684"/>
    <lineage>
        <taxon>Bacteria</taxon>
        <taxon>Pseudomonadati</taxon>
        <taxon>Pseudomonadota</taxon>
        <taxon>Alphaproteobacteria</taxon>
        <taxon>Rhodobacterales</taxon>
        <taxon>Roseobacteraceae</taxon>
        <taxon>Roseivivax</taxon>
    </lineage>
</organism>
<proteinExistence type="predicted"/>
<keyword evidence="4" id="KW-1185">Reference proteome</keyword>
<keyword evidence="2" id="KW-0812">Transmembrane</keyword>
<dbReference type="STRING" id="93684.SAMN05421853_109105"/>
<dbReference type="InterPro" id="IPR004714">
    <property type="entry name" value="Cyt_oxidase_maturation_cbb3"/>
</dbReference>
<dbReference type="NCBIfam" id="TIGR00847">
    <property type="entry name" value="ccoS"/>
    <property type="match status" value="1"/>
</dbReference>
<dbReference type="Pfam" id="PF03597">
    <property type="entry name" value="FixS"/>
    <property type="match status" value="1"/>
</dbReference>